<dbReference type="Pfam" id="PF13439">
    <property type="entry name" value="Glyco_transf_4"/>
    <property type="match status" value="1"/>
</dbReference>
<dbReference type="Proteomes" id="UP000008204">
    <property type="component" value="Chromosome"/>
</dbReference>
<dbReference type="STRING" id="41431.PCC8801_2313"/>
<dbReference type="Gene3D" id="3.40.50.2000">
    <property type="entry name" value="Glycogen Phosphorylase B"/>
    <property type="match status" value="2"/>
</dbReference>
<name>B7K1D6_RIPO1</name>
<dbReference type="eggNOG" id="COG0438">
    <property type="taxonomic scope" value="Bacteria"/>
</dbReference>
<dbReference type="GO" id="GO:0016757">
    <property type="term" value="F:glycosyltransferase activity"/>
    <property type="evidence" value="ECO:0007669"/>
    <property type="project" value="InterPro"/>
</dbReference>
<feature type="domain" description="Glycosyl transferase family 1" evidence="2">
    <location>
        <begin position="183"/>
        <end position="337"/>
    </location>
</feature>
<dbReference type="EMBL" id="CP001287">
    <property type="protein sequence ID" value="ACK66331.1"/>
    <property type="molecule type" value="Genomic_DNA"/>
</dbReference>
<organism evidence="4 5">
    <name type="scientific">Rippkaea orientalis (strain PCC 8801 / RF-1)</name>
    <name type="common">Cyanothece sp. (strain PCC 8801)</name>
    <dbReference type="NCBI Taxonomy" id="41431"/>
    <lineage>
        <taxon>Bacteria</taxon>
        <taxon>Bacillati</taxon>
        <taxon>Cyanobacteriota</taxon>
        <taxon>Cyanophyceae</taxon>
        <taxon>Oscillatoriophycideae</taxon>
        <taxon>Chroococcales</taxon>
        <taxon>Aphanothecaceae</taxon>
        <taxon>Rippkaea</taxon>
        <taxon>Rippkaea orientalis</taxon>
    </lineage>
</organism>
<feature type="domain" description="Glycosyltransferase subfamily 4-like N-terminal" evidence="3">
    <location>
        <begin position="18"/>
        <end position="171"/>
    </location>
</feature>
<evidence type="ECO:0000259" key="3">
    <source>
        <dbReference type="Pfam" id="PF13439"/>
    </source>
</evidence>
<dbReference type="AlphaFoldDB" id="B7K1D6"/>
<dbReference type="CAZy" id="GT4">
    <property type="family name" value="Glycosyltransferase Family 4"/>
</dbReference>
<proteinExistence type="predicted"/>
<keyword evidence="1 4" id="KW-0808">Transferase</keyword>
<dbReference type="Pfam" id="PF00534">
    <property type="entry name" value="Glycos_transf_1"/>
    <property type="match status" value="1"/>
</dbReference>
<dbReference type="InterPro" id="IPR028098">
    <property type="entry name" value="Glyco_trans_4-like_N"/>
</dbReference>
<dbReference type="PANTHER" id="PTHR46401:SF2">
    <property type="entry name" value="GLYCOSYLTRANSFERASE WBBK-RELATED"/>
    <property type="match status" value="1"/>
</dbReference>
<evidence type="ECO:0000256" key="1">
    <source>
        <dbReference type="ARBA" id="ARBA00022679"/>
    </source>
</evidence>
<dbReference type="SUPFAM" id="SSF53756">
    <property type="entry name" value="UDP-Glycosyltransferase/glycogen phosphorylase"/>
    <property type="match status" value="1"/>
</dbReference>
<protein>
    <submittedName>
        <fullName evidence="4">Glycosyl transferase group 1</fullName>
    </submittedName>
</protein>
<dbReference type="HOGENOM" id="CLU_009583_27_6_3"/>
<dbReference type="CDD" id="cd03809">
    <property type="entry name" value="GT4_MtfB-like"/>
    <property type="match status" value="1"/>
</dbReference>
<accession>B7K1D6</accession>
<reference evidence="5" key="1">
    <citation type="journal article" date="2011" name="MBio">
        <title>Novel metabolic attributes of the genus Cyanothece, comprising a group of unicellular nitrogen-fixing Cyanobacteria.</title>
        <authorList>
            <person name="Bandyopadhyay A."/>
            <person name="Elvitigala T."/>
            <person name="Welsh E."/>
            <person name="Stockel J."/>
            <person name="Liberton M."/>
            <person name="Min H."/>
            <person name="Sherman L.A."/>
            <person name="Pakrasi H.B."/>
        </authorList>
    </citation>
    <scope>NUCLEOTIDE SEQUENCE [LARGE SCALE GENOMIC DNA]</scope>
    <source>
        <strain evidence="5">PCC 8801</strain>
    </source>
</reference>
<dbReference type="KEGG" id="cyp:PCC8801_2313"/>
<dbReference type="InterPro" id="IPR001296">
    <property type="entry name" value="Glyco_trans_1"/>
</dbReference>
<evidence type="ECO:0000259" key="2">
    <source>
        <dbReference type="Pfam" id="PF00534"/>
    </source>
</evidence>
<dbReference type="FunFam" id="3.40.50.2000:FF:000119">
    <property type="entry name" value="Glycosyl transferase group 1"/>
    <property type="match status" value="1"/>
</dbReference>
<dbReference type="OrthoDB" id="9797829at2"/>
<keyword evidence="5" id="KW-1185">Reference proteome</keyword>
<gene>
    <name evidence="4" type="ordered locus">PCC8801_2313</name>
</gene>
<dbReference type="PANTHER" id="PTHR46401">
    <property type="entry name" value="GLYCOSYLTRANSFERASE WBBK-RELATED"/>
    <property type="match status" value="1"/>
</dbReference>
<evidence type="ECO:0000313" key="4">
    <source>
        <dbReference type="EMBL" id="ACK66331.1"/>
    </source>
</evidence>
<dbReference type="RefSeq" id="WP_012595599.1">
    <property type="nucleotide sequence ID" value="NC_011726.1"/>
</dbReference>
<dbReference type="GO" id="GO:0009103">
    <property type="term" value="P:lipopolysaccharide biosynthetic process"/>
    <property type="evidence" value="ECO:0007669"/>
    <property type="project" value="TreeGrafter"/>
</dbReference>
<sequence length="364" mass="41257">MKKKLLINLSVLMTKPTGISIYTKNVFPYLKSLEPTLLTAQNHPDFNCYEVPSNLTPEQGTKGHLRRLLWTQFKLPKIVQELEGSLLFSPVPEAPLYSNCRAVVMVHDLIPLRFPKKTSPLTPYFNYYIPQVLKQAEHIVCNSQATATDIIDFFGVSSKKITPIPLAYDADHFQPLKSTTETESKTRLPYFLYLGRHDPHKNLSRLIEAFAKINNCQDYELWLAGTPDKRYTPKLQQQATELGIIKRVKFLDYVSYNKLPMLLNQALALVFPSLWEGFGFPVLEAMGCGTPVITSNLSSLPEVAGEAALLINPYNVTEMTAAMEKIIQDDNLRSQLKTLSLQQSSQFSWQQTGQATLEVIQRFL</sequence>
<evidence type="ECO:0000313" key="5">
    <source>
        <dbReference type="Proteomes" id="UP000008204"/>
    </source>
</evidence>